<dbReference type="RefSeq" id="WP_226613876.1">
    <property type="nucleotide sequence ID" value="NZ_JAJAQI010000068.1"/>
</dbReference>
<dbReference type="AlphaFoldDB" id="A0A9X1LDQ9"/>
<keyword evidence="2" id="KW-0812">Transmembrane</keyword>
<dbReference type="Proteomes" id="UP001139311">
    <property type="component" value="Unassembled WGS sequence"/>
</dbReference>
<organism evidence="3 4">
    <name type="scientific">Roseicella aerolata</name>
    <dbReference type="NCBI Taxonomy" id="2883479"/>
    <lineage>
        <taxon>Bacteria</taxon>
        <taxon>Pseudomonadati</taxon>
        <taxon>Pseudomonadota</taxon>
        <taxon>Alphaproteobacteria</taxon>
        <taxon>Acetobacterales</taxon>
        <taxon>Roseomonadaceae</taxon>
        <taxon>Roseicella</taxon>
    </lineage>
</organism>
<keyword evidence="4" id="KW-1185">Reference proteome</keyword>
<feature type="region of interest" description="Disordered" evidence="1">
    <location>
        <begin position="63"/>
        <end position="103"/>
    </location>
</feature>
<name>A0A9X1LDQ9_9PROT</name>
<sequence>MTLRITGAMVSVLIAVAAVAAVAFVVDALELERDPAGIALIVLAGLGGIAFLARRLWRRRRRPPAAGGLTPGAGPGCSVRQGVGASPARHRGQATAGRSRSRS</sequence>
<reference evidence="3" key="1">
    <citation type="submission" date="2021-10" db="EMBL/GenBank/DDBJ databases">
        <title>Roseicella aerolatum sp. nov., isolated from aerosols of e-waste dismantling site.</title>
        <authorList>
            <person name="Qin T."/>
        </authorList>
    </citation>
    <scope>NUCLEOTIDE SEQUENCE</scope>
    <source>
        <strain evidence="3">GB24</strain>
    </source>
</reference>
<feature type="transmembrane region" description="Helical" evidence="2">
    <location>
        <begin position="35"/>
        <end position="53"/>
    </location>
</feature>
<dbReference type="EMBL" id="JAJAQI010000068">
    <property type="protein sequence ID" value="MCB4825157.1"/>
    <property type="molecule type" value="Genomic_DNA"/>
</dbReference>
<evidence type="ECO:0000256" key="2">
    <source>
        <dbReference type="SAM" id="Phobius"/>
    </source>
</evidence>
<evidence type="ECO:0000313" key="3">
    <source>
        <dbReference type="EMBL" id="MCB4825157.1"/>
    </source>
</evidence>
<proteinExistence type="predicted"/>
<gene>
    <name evidence="3" type="ORF">LHA35_25870</name>
</gene>
<evidence type="ECO:0000256" key="1">
    <source>
        <dbReference type="SAM" id="MobiDB-lite"/>
    </source>
</evidence>
<protein>
    <submittedName>
        <fullName evidence="3">Uncharacterized protein</fullName>
    </submittedName>
</protein>
<feature type="transmembrane region" description="Helical" evidence="2">
    <location>
        <begin position="7"/>
        <end position="29"/>
    </location>
</feature>
<evidence type="ECO:0000313" key="4">
    <source>
        <dbReference type="Proteomes" id="UP001139311"/>
    </source>
</evidence>
<comment type="caution">
    <text evidence="3">The sequence shown here is derived from an EMBL/GenBank/DDBJ whole genome shotgun (WGS) entry which is preliminary data.</text>
</comment>
<keyword evidence="2" id="KW-1133">Transmembrane helix</keyword>
<accession>A0A9X1LDQ9</accession>
<keyword evidence="2" id="KW-0472">Membrane</keyword>